<dbReference type="EMBL" id="JADAQX010000128">
    <property type="protein sequence ID" value="KAF8821783.1"/>
    <property type="molecule type" value="Genomic_DNA"/>
</dbReference>
<protein>
    <recommendedName>
        <fullName evidence="1">C2H2-type domain-containing protein</fullName>
    </recommendedName>
</protein>
<keyword evidence="3" id="KW-1185">Reference proteome</keyword>
<reference evidence="2 3" key="1">
    <citation type="journal article" date="2020" name="bioRxiv">
        <title>Metabolic contributions of an alphaproteobacterial endosymbiont in the apicomplexan Cardiosporidium cionae.</title>
        <authorList>
            <person name="Hunter E.S."/>
            <person name="Paight C.J."/>
            <person name="Lane C.E."/>
        </authorList>
    </citation>
    <scope>NUCLEOTIDE SEQUENCE [LARGE SCALE GENOMIC DNA]</scope>
    <source>
        <strain evidence="2">ESH_2018</strain>
    </source>
</reference>
<organism evidence="2 3">
    <name type="scientific">Cardiosporidium cionae</name>
    <dbReference type="NCBI Taxonomy" id="476202"/>
    <lineage>
        <taxon>Eukaryota</taxon>
        <taxon>Sar</taxon>
        <taxon>Alveolata</taxon>
        <taxon>Apicomplexa</taxon>
        <taxon>Aconoidasida</taxon>
        <taxon>Nephromycida</taxon>
        <taxon>Cardiosporidium</taxon>
    </lineage>
</organism>
<dbReference type="Proteomes" id="UP000823046">
    <property type="component" value="Unassembled WGS sequence"/>
</dbReference>
<sequence>MEIEDHTEEEKQEDLFLSHDMENYEDFQRTAAALNDEIPPQNILDLFRSPCIPTRIEAFHPLEDLRLLWGSPRLQRFECPLCDPMIFPPSIYVTNFKHYLHKHWSKRRPLGGYVCFPCRIDHRKTGKRRLTKKHRKQENSKFLSIATAEAYHWHCPLCSAILDDFDALSSHGSLLHEGTVVDPKRTLPSQFLYTPFILAENEETEPLKDAEETSRVDDSMYVPTTLSMKQPPFQKENASPSGTLQDEHILLLAASVDAPIDASMDQGIPLLDDSKEDTVRILRSCMVSRKKNLHQRKVLFNSAVTVIPYDLELSQMEKLGCFLDPLTAGITTAEFNSSVCSSTNMSKKEESMSEPLLVVGNSASSNISESQELPPREAASDTVVHSLLNSPAMKALTPQYTEDHIIEPTTLLHPQFSKLNMGMISIYQNPL</sequence>
<evidence type="ECO:0000313" key="3">
    <source>
        <dbReference type="Proteomes" id="UP000823046"/>
    </source>
</evidence>
<evidence type="ECO:0000259" key="1">
    <source>
        <dbReference type="PROSITE" id="PS00028"/>
    </source>
</evidence>
<name>A0ABQ7JCM1_9APIC</name>
<dbReference type="InterPro" id="IPR013087">
    <property type="entry name" value="Znf_C2H2_type"/>
</dbReference>
<gene>
    <name evidence="2" type="ORF">IE077_001594</name>
</gene>
<feature type="domain" description="C2H2-type" evidence="1">
    <location>
        <begin position="155"/>
        <end position="176"/>
    </location>
</feature>
<proteinExistence type="predicted"/>
<dbReference type="PROSITE" id="PS00028">
    <property type="entry name" value="ZINC_FINGER_C2H2_1"/>
    <property type="match status" value="1"/>
</dbReference>
<comment type="caution">
    <text evidence="2">The sequence shown here is derived from an EMBL/GenBank/DDBJ whole genome shotgun (WGS) entry which is preliminary data.</text>
</comment>
<evidence type="ECO:0000313" key="2">
    <source>
        <dbReference type="EMBL" id="KAF8821783.1"/>
    </source>
</evidence>
<accession>A0ABQ7JCM1</accession>